<reference evidence="7" key="1">
    <citation type="submission" date="2025-08" db="UniProtKB">
        <authorList>
            <consortium name="RefSeq"/>
        </authorList>
    </citation>
    <scope>IDENTIFICATION</scope>
    <source>
        <tissue evidence="7">Entire body</tissue>
    </source>
</reference>
<sequence length="406" mass="46271">MRKMSDFGFCGLLGFLFVSYCSSSPKKVNNKLIIDFEWSFINFTWPSAEDYHKSLFAKRYIPENNMISNVKIYDGFMYLSLPRMKNGTPVTLAYIPITNRSDKQEELLVPYPNWDMNVKIGNCTTLQNVRGIEIDKFGVMWVLDGVRVNDLTDCPSKLVLLDLNNFGSVMDSFEFPESICPKKGCFLYSLVVDDRDGGYAYITDHSLIDPGIIVYSRHKNRAWKLRDRSMFSEVKDNLIVDDVTVTNMAPVAGIALSPTPRFAKQDKSVYYSSLSGYNIYSLSAKILMNEDYCKSGKWRQDVTLVGKKESQGDGMIMDHKGNLFLSYLAKHSICKWNTKKKLNDDINVVAKDANMLSWPDGFSFDSDGNLYVAVVGGNKYYSASNYIGTKYKILKLRTRTKSYIYS</sequence>
<dbReference type="AlphaFoldDB" id="A0A1W4XEE6"/>
<dbReference type="Gene3D" id="2.120.10.30">
    <property type="entry name" value="TolB, C-terminal domain"/>
    <property type="match status" value="1"/>
</dbReference>
<feature type="chain" id="PRO_5010705259" evidence="5">
    <location>
        <begin position="24"/>
        <end position="406"/>
    </location>
</feature>
<dbReference type="SUPFAM" id="SSF63829">
    <property type="entry name" value="Calcium-dependent phosphotriesterase"/>
    <property type="match status" value="1"/>
</dbReference>
<dbReference type="InterPro" id="IPR011042">
    <property type="entry name" value="6-blade_b-propeller_TolB-like"/>
</dbReference>
<keyword evidence="4 5" id="KW-0732">Signal</keyword>
<organism evidence="6 7">
    <name type="scientific">Agrilus planipennis</name>
    <name type="common">Emerald ash borer</name>
    <name type="synonym">Agrilus marcopoli</name>
    <dbReference type="NCBI Taxonomy" id="224129"/>
    <lineage>
        <taxon>Eukaryota</taxon>
        <taxon>Metazoa</taxon>
        <taxon>Ecdysozoa</taxon>
        <taxon>Arthropoda</taxon>
        <taxon>Hexapoda</taxon>
        <taxon>Insecta</taxon>
        <taxon>Pterygota</taxon>
        <taxon>Neoptera</taxon>
        <taxon>Endopterygota</taxon>
        <taxon>Coleoptera</taxon>
        <taxon>Polyphaga</taxon>
        <taxon>Elateriformia</taxon>
        <taxon>Buprestoidea</taxon>
        <taxon>Buprestidae</taxon>
        <taxon>Agrilinae</taxon>
        <taxon>Agrilus</taxon>
    </lineage>
</organism>
<comment type="subcellular location">
    <subcellularLocation>
        <location evidence="1">Secreted</location>
    </subcellularLocation>
</comment>
<dbReference type="Pfam" id="PF03022">
    <property type="entry name" value="MRJP"/>
    <property type="match status" value="1"/>
</dbReference>
<dbReference type="PANTHER" id="PTHR10009">
    <property type="entry name" value="PROTEIN YELLOW-RELATED"/>
    <property type="match status" value="1"/>
</dbReference>
<evidence type="ECO:0000256" key="1">
    <source>
        <dbReference type="ARBA" id="ARBA00004613"/>
    </source>
</evidence>
<dbReference type="Proteomes" id="UP000192223">
    <property type="component" value="Unplaced"/>
</dbReference>
<dbReference type="RefSeq" id="XP_018330715.1">
    <property type="nucleotide sequence ID" value="XM_018475213.1"/>
</dbReference>
<evidence type="ECO:0000256" key="4">
    <source>
        <dbReference type="ARBA" id="ARBA00022729"/>
    </source>
</evidence>
<dbReference type="KEGG" id="apln:108740757"/>
<dbReference type="STRING" id="224129.A0A1W4XEE6"/>
<feature type="signal peptide" evidence="5">
    <location>
        <begin position="1"/>
        <end position="23"/>
    </location>
</feature>
<dbReference type="GeneID" id="108740757"/>
<evidence type="ECO:0000313" key="7">
    <source>
        <dbReference type="RefSeq" id="XP_018330715.1"/>
    </source>
</evidence>
<dbReference type="InterPro" id="IPR017996">
    <property type="entry name" value="MRJP/yellow-related"/>
</dbReference>
<proteinExistence type="inferred from homology"/>
<evidence type="ECO:0000256" key="5">
    <source>
        <dbReference type="SAM" id="SignalP"/>
    </source>
</evidence>
<protein>
    <submittedName>
        <fullName evidence="7">Protein yellow-like</fullName>
    </submittedName>
</protein>
<dbReference type="PANTHER" id="PTHR10009:SF18">
    <property type="entry name" value="PROTEIN YELLOW-LIKE PROTEIN"/>
    <property type="match status" value="1"/>
</dbReference>
<dbReference type="InParanoid" id="A0A1W4XEE6"/>
<keyword evidence="6" id="KW-1185">Reference proteome</keyword>
<comment type="similarity">
    <text evidence="2">Belongs to the major royal jelly protein family.</text>
</comment>
<dbReference type="GO" id="GO:0005576">
    <property type="term" value="C:extracellular region"/>
    <property type="evidence" value="ECO:0007669"/>
    <property type="project" value="UniProtKB-SubCell"/>
</dbReference>
<name>A0A1W4XEE6_AGRPL</name>
<accession>A0A1W4XEE6</accession>
<evidence type="ECO:0000256" key="3">
    <source>
        <dbReference type="ARBA" id="ARBA00022525"/>
    </source>
</evidence>
<evidence type="ECO:0000256" key="2">
    <source>
        <dbReference type="ARBA" id="ARBA00009127"/>
    </source>
</evidence>
<dbReference type="OrthoDB" id="9977471at2759"/>
<gene>
    <name evidence="7" type="primary">LOC108740757</name>
</gene>
<keyword evidence="3" id="KW-0964">Secreted</keyword>
<evidence type="ECO:0000313" key="6">
    <source>
        <dbReference type="Proteomes" id="UP000192223"/>
    </source>
</evidence>